<dbReference type="Pfam" id="PF09588">
    <property type="entry name" value="YqaJ"/>
    <property type="match status" value="1"/>
</dbReference>
<dbReference type="InterPro" id="IPR019080">
    <property type="entry name" value="YqaJ_viral_recombinase"/>
</dbReference>
<dbReference type="Gene3D" id="3.90.320.10">
    <property type="match status" value="1"/>
</dbReference>
<accession>A0A6C0IZU8</accession>
<dbReference type="PANTHER" id="PTHR46609">
    <property type="entry name" value="EXONUCLEASE, PHAGE-TYPE/RECB, C-TERMINAL DOMAIN-CONTAINING PROTEIN"/>
    <property type="match status" value="1"/>
</dbReference>
<evidence type="ECO:0000259" key="1">
    <source>
        <dbReference type="Pfam" id="PF09588"/>
    </source>
</evidence>
<dbReference type="AlphaFoldDB" id="A0A6C0IZU8"/>
<dbReference type="CDD" id="cd22343">
    <property type="entry name" value="PDDEXK_lambda_exonuclease-like"/>
    <property type="match status" value="1"/>
</dbReference>
<dbReference type="InterPro" id="IPR051703">
    <property type="entry name" value="NF-kappa-B_Signaling_Reg"/>
</dbReference>
<evidence type="ECO:0000313" key="2">
    <source>
        <dbReference type="EMBL" id="QHT98109.1"/>
    </source>
</evidence>
<protein>
    <recommendedName>
        <fullName evidence="1">YqaJ viral recombinase domain-containing protein</fullName>
    </recommendedName>
</protein>
<organism evidence="2">
    <name type="scientific">viral metagenome</name>
    <dbReference type="NCBI Taxonomy" id="1070528"/>
    <lineage>
        <taxon>unclassified sequences</taxon>
        <taxon>metagenomes</taxon>
        <taxon>organismal metagenomes</taxon>
    </lineage>
</organism>
<name>A0A6C0IZU8_9ZZZZ</name>
<dbReference type="InterPro" id="IPR011604">
    <property type="entry name" value="PDDEXK-like_dom_sf"/>
</dbReference>
<dbReference type="NCBIfam" id="TIGR03033">
    <property type="entry name" value="phage_rel_nuc"/>
    <property type="match status" value="1"/>
</dbReference>
<dbReference type="InterPro" id="IPR011335">
    <property type="entry name" value="Restrct_endonuc-II-like"/>
</dbReference>
<proteinExistence type="predicted"/>
<sequence>MDISNFHINSWIKTCIETPLVPQRSQKWFELRKTRITGSMCDTLLGTNRFQTWGQVVAEKAGMPVEFKGNEATQHGIDNEDKAIKLYEKEMGRSVVELGLTQHPSIDILAHSPDGISLKSLSDNRSGDNEPILLEIKCPYKREIKKGKVPEYYMGQLQLGLFVFDLKKAHFVQYKEHPYTLDITVVDRDEDWLTRNMPLFTKFWEDVEYWKKVGWKRHPYVQKSRRDILFNFKEDFCKRAIEEHNKKSYKLQKTS</sequence>
<feature type="domain" description="YqaJ viral recombinase" evidence="1">
    <location>
        <begin position="27"/>
        <end position="163"/>
    </location>
</feature>
<dbReference type="EMBL" id="MN740287">
    <property type="protein sequence ID" value="QHT98109.1"/>
    <property type="molecule type" value="Genomic_DNA"/>
</dbReference>
<dbReference type="PANTHER" id="PTHR46609:SF6">
    <property type="entry name" value="EXONUCLEASE, PHAGE-TYPE_RECB, C-TERMINAL DOMAIN-CONTAINING PROTEIN-RELATED"/>
    <property type="match status" value="1"/>
</dbReference>
<dbReference type="InterPro" id="IPR017482">
    <property type="entry name" value="Lambda-type_endonuclease"/>
</dbReference>
<dbReference type="SUPFAM" id="SSF52980">
    <property type="entry name" value="Restriction endonuclease-like"/>
    <property type="match status" value="1"/>
</dbReference>
<reference evidence="2" key="1">
    <citation type="journal article" date="2020" name="Nature">
        <title>Giant virus diversity and host interactions through global metagenomics.</title>
        <authorList>
            <person name="Schulz F."/>
            <person name="Roux S."/>
            <person name="Paez-Espino D."/>
            <person name="Jungbluth S."/>
            <person name="Walsh D.A."/>
            <person name="Denef V.J."/>
            <person name="McMahon K.D."/>
            <person name="Konstantinidis K.T."/>
            <person name="Eloe-Fadrosh E.A."/>
            <person name="Kyrpides N.C."/>
            <person name="Woyke T."/>
        </authorList>
    </citation>
    <scope>NUCLEOTIDE SEQUENCE</scope>
    <source>
        <strain evidence="2">GVMAG-M-3300025626-8</strain>
    </source>
</reference>